<accession>A0AAJ2N6L6</accession>
<name>A0AAJ2N6L6_9BACL</name>
<evidence type="ECO:0000313" key="3">
    <source>
        <dbReference type="Proteomes" id="UP001250538"/>
    </source>
</evidence>
<protein>
    <submittedName>
        <fullName evidence="2">PBSX family phage terminase large subunit</fullName>
    </submittedName>
</protein>
<reference evidence="3" key="1">
    <citation type="submission" date="2023-09" db="EMBL/GenBank/DDBJ databases">
        <title>Paenibacillus sp. chi10 Genome sequencing and assembly.</title>
        <authorList>
            <person name="Kim I."/>
        </authorList>
    </citation>
    <scope>NUCLEOTIDE SEQUENCE [LARGE SCALE GENOMIC DNA]</scope>
    <source>
        <strain evidence="3">chi10</strain>
    </source>
</reference>
<dbReference type="Pfam" id="PF17288">
    <property type="entry name" value="Terminase_3C"/>
    <property type="match status" value="1"/>
</dbReference>
<sequence>MARLKLKPPPFKWKPFSAKQIQVLTWWMPEAPHHDLDAIICDGSVRAGKTVSMSFSYITWAMETFNGEQFGMAGKTIGALRRNVVGPLKRMLKSRGYQVHDNQTDNVMTISRGLVANYFFLFGGKDERSQDLIQGITLAGMFFDEVALMPRSFVDQAVARCSVEGRKYWFNCNPAGPFHWFKVEWLDQLKKKRALHLHFTMDDNLSLSEKVKEGYRRLFSGVFYKRFILGLWVLAEGIVYEMFDSDIHILSDEKLPDRFDRLFVGGDFGMSNPTAFLLLGQKGKDFYVLREYYHASGKKKGSDSEVQVQQKTLGQYVEDFIKFLGDDRPEVIYLDPSAVALIRELRVKGFTNIKAADNTVNEGIQLVQNLLSGYSGQLRIHHSCVNLIREFSSYAWDPKAQERGEDAVIKENDHALDALRYALFNMWHALRKASVRNQRLHGGKGGTVI</sequence>
<dbReference type="InterPro" id="IPR035413">
    <property type="entry name" value="Terminase_L_C"/>
</dbReference>
<comment type="caution">
    <text evidence="2">The sequence shown here is derived from an EMBL/GenBank/DDBJ whole genome shotgun (WGS) entry which is preliminary data.</text>
</comment>
<dbReference type="PANTHER" id="PTHR39184">
    <property type="match status" value="1"/>
</dbReference>
<dbReference type="Gene3D" id="3.30.420.280">
    <property type="match status" value="1"/>
</dbReference>
<dbReference type="InterPro" id="IPR027417">
    <property type="entry name" value="P-loop_NTPase"/>
</dbReference>
<dbReference type="InterPro" id="IPR006437">
    <property type="entry name" value="Phage_terminase_lsu"/>
</dbReference>
<evidence type="ECO:0000313" key="2">
    <source>
        <dbReference type="EMBL" id="MDT8979992.1"/>
    </source>
</evidence>
<dbReference type="EMBL" id="JAVYAA010000010">
    <property type="protein sequence ID" value="MDT8979992.1"/>
    <property type="molecule type" value="Genomic_DNA"/>
</dbReference>
<dbReference type="PANTHER" id="PTHR39184:SF1">
    <property type="entry name" value="PBSX PHAGE TERMINASE LARGE SUBUNIT"/>
    <property type="match status" value="1"/>
</dbReference>
<dbReference type="Gene3D" id="3.40.50.300">
    <property type="entry name" value="P-loop containing nucleotide triphosphate hydrolases"/>
    <property type="match status" value="1"/>
</dbReference>
<evidence type="ECO:0000259" key="1">
    <source>
        <dbReference type="Pfam" id="PF17288"/>
    </source>
</evidence>
<feature type="domain" description="Phage terminase large subunit C-terminal" evidence="1">
    <location>
        <begin position="273"/>
        <end position="423"/>
    </location>
</feature>
<organism evidence="2 3">
    <name type="scientific">Paenibacillus suaedae</name>
    <dbReference type="NCBI Taxonomy" id="3077233"/>
    <lineage>
        <taxon>Bacteria</taxon>
        <taxon>Bacillati</taxon>
        <taxon>Bacillota</taxon>
        <taxon>Bacilli</taxon>
        <taxon>Bacillales</taxon>
        <taxon>Paenibacillaceae</taxon>
        <taxon>Paenibacillus</taxon>
    </lineage>
</organism>
<dbReference type="AlphaFoldDB" id="A0AAJ2N6L6"/>
<dbReference type="Proteomes" id="UP001250538">
    <property type="component" value="Unassembled WGS sequence"/>
</dbReference>
<dbReference type="RefSeq" id="WP_315747350.1">
    <property type="nucleotide sequence ID" value="NZ_JAVYAA010000010.1"/>
</dbReference>
<dbReference type="Pfam" id="PF03237">
    <property type="entry name" value="Terminase_6N"/>
    <property type="match status" value="1"/>
</dbReference>
<dbReference type="InterPro" id="IPR052380">
    <property type="entry name" value="Viral_DNA_packaging_terminase"/>
</dbReference>
<dbReference type="NCBIfam" id="TIGR01547">
    <property type="entry name" value="phage_term_2"/>
    <property type="match status" value="1"/>
</dbReference>
<gene>
    <name evidence="2" type="ORF">RQP50_27560</name>
</gene>
<keyword evidence="3" id="KW-1185">Reference proteome</keyword>
<proteinExistence type="predicted"/>